<gene>
    <name evidence="1" type="ORF">TPAB3V08_LOCUS8248</name>
</gene>
<dbReference type="Proteomes" id="UP001153148">
    <property type="component" value="Unassembled WGS sequence"/>
</dbReference>
<keyword evidence="2" id="KW-1185">Reference proteome</keyword>
<comment type="caution">
    <text evidence="1">The sequence shown here is derived from an EMBL/GenBank/DDBJ whole genome shotgun (WGS) entry which is preliminary data.</text>
</comment>
<reference evidence="1" key="1">
    <citation type="submission" date="2021-03" db="EMBL/GenBank/DDBJ databases">
        <authorList>
            <person name="Tran Van P."/>
        </authorList>
    </citation>
    <scope>NUCLEOTIDE SEQUENCE</scope>
</reference>
<evidence type="ECO:0000313" key="2">
    <source>
        <dbReference type="Proteomes" id="UP001153148"/>
    </source>
</evidence>
<sequence>MHSPHSPRRDPLIQSATWLHTYYVTRVSMI</sequence>
<name>A0ABN7P4E6_TIMPD</name>
<evidence type="ECO:0000313" key="1">
    <source>
        <dbReference type="EMBL" id="CAG2061294.1"/>
    </source>
</evidence>
<dbReference type="EMBL" id="CAJPIN010015326">
    <property type="protein sequence ID" value="CAG2061294.1"/>
    <property type="molecule type" value="Genomic_DNA"/>
</dbReference>
<proteinExistence type="predicted"/>
<organism evidence="1 2">
    <name type="scientific">Timema podura</name>
    <name type="common">Walking stick</name>
    <dbReference type="NCBI Taxonomy" id="61482"/>
    <lineage>
        <taxon>Eukaryota</taxon>
        <taxon>Metazoa</taxon>
        <taxon>Ecdysozoa</taxon>
        <taxon>Arthropoda</taxon>
        <taxon>Hexapoda</taxon>
        <taxon>Insecta</taxon>
        <taxon>Pterygota</taxon>
        <taxon>Neoptera</taxon>
        <taxon>Polyneoptera</taxon>
        <taxon>Phasmatodea</taxon>
        <taxon>Timematodea</taxon>
        <taxon>Timematoidea</taxon>
        <taxon>Timematidae</taxon>
        <taxon>Timema</taxon>
    </lineage>
</organism>
<protein>
    <submittedName>
        <fullName evidence="1">Uncharacterized protein</fullName>
    </submittedName>
</protein>
<accession>A0ABN7P4E6</accession>